<accession>A0ACC2HZ63</accession>
<evidence type="ECO:0000313" key="1">
    <source>
        <dbReference type="EMBL" id="KAJ8107988.1"/>
    </source>
</evidence>
<organism evidence="1 2">
    <name type="scientific">Nemania bipapillata</name>
    <dbReference type="NCBI Taxonomy" id="110536"/>
    <lineage>
        <taxon>Eukaryota</taxon>
        <taxon>Fungi</taxon>
        <taxon>Dikarya</taxon>
        <taxon>Ascomycota</taxon>
        <taxon>Pezizomycotina</taxon>
        <taxon>Sordariomycetes</taxon>
        <taxon>Xylariomycetidae</taxon>
        <taxon>Xylariales</taxon>
        <taxon>Xylariaceae</taxon>
        <taxon>Nemania</taxon>
    </lineage>
</organism>
<protein>
    <submittedName>
        <fullName evidence="1">Uncharacterized protein</fullName>
    </submittedName>
</protein>
<gene>
    <name evidence="1" type="ORF">ONZ43_g6560</name>
</gene>
<reference evidence="1" key="1">
    <citation type="submission" date="2022-11" db="EMBL/GenBank/DDBJ databases">
        <title>Genome Sequence of Nemania bipapillata.</title>
        <authorList>
            <person name="Buettner E."/>
        </authorList>
    </citation>
    <scope>NUCLEOTIDE SEQUENCE</scope>
    <source>
        <strain evidence="1">CP14</strain>
    </source>
</reference>
<keyword evidence="2" id="KW-1185">Reference proteome</keyword>
<evidence type="ECO:0000313" key="2">
    <source>
        <dbReference type="Proteomes" id="UP001153334"/>
    </source>
</evidence>
<dbReference type="Proteomes" id="UP001153334">
    <property type="component" value="Unassembled WGS sequence"/>
</dbReference>
<sequence length="255" mass="27130">MPLLAGHPPPSPAFRTADDDLPVSVPPIPAVSAPTVPTSPTLTRHNDGPAEEEAEVPRDARLICDAQGRLAFVGDCAPLSLFQTIRQIVTSRVDPHAFAGETSRVSMLENMSSDGAVMPLGPTQEPSINQSAVCRLLNTYLTVTSGLVDLFDTTTLLPEIQSWAAQATRPADVTSAVHYLVLAIGSQSEDEQAAAAYFLRGKQLALCELAGNLSVGIVQSFILATLYLLRSCQINAAFLLFGADPSRPPRPQRSS</sequence>
<dbReference type="EMBL" id="JAPESX010002394">
    <property type="protein sequence ID" value="KAJ8107988.1"/>
    <property type="molecule type" value="Genomic_DNA"/>
</dbReference>
<name>A0ACC2HZ63_9PEZI</name>
<comment type="caution">
    <text evidence="1">The sequence shown here is derived from an EMBL/GenBank/DDBJ whole genome shotgun (WGS) entry which is preliminary data.</text>
</comment>
<proteinExistence type="predicted"/>